<dbReference type="Proteomes" id="UP000221538">
    <property type="component" value="Unassembled WGS sequence"/>
</dbReference>
<reference evidence="2 3" key="2">
    <citation type="journal article" date="2013" name="Environ. Sci. Technol.">
        <title>The 4-tert-butylphenol-utilizing bacterium Sphingobium fuliginis OMI can degrade bisphenols via phenolic ring hydroxylation and meta-cleavage pathway.</title>
        <authorList>
            <person name="Ogata Y."/>
            <person name="Goda S."/>
            <person name="Toyama T."/>
            <person name="Sei K."/>
            <person name="Ike M."/>
        </authorList>
    </citation>
    <scope>NUCLEOTIDE SEQUENCE [LARGE SCALE GENOMIC DNA]</scope>
    <source>
        <strain evidence="2 3">OMI</strain>
    </source>
</reference>
<name>A0A292ZDG1_SPHSA</name>
<dbReference type="EMBL" id="BEWI01000031">
    <property type="protein sequence ID" value="GAY21507.1"/>
    <property type="molecule type" value="Genomic_DNA"/>
</dbReference>
<dbReference type="AlphaFoldDB" id="A0A292ZDG1"/>
<sequence length="66" mass="7100">MQDHRDGRAGAGRRAEAAFEATFGSGENNVGHGTCYGSGRPNPKPGEPRMERAQQPVLALRDRPPI</sequence>
<evidence type="ECO:0000256" key="1">
    <source>
        <dbReference type="SAM" id="MobiDB-lite"/>
    </source>
</evidence>
<proteinExistence type="predicted"/>
<feature type="region of interest" description="Disordered" evidence="1">
    <location>
        <begin position="20"/>
        <end position="66"/>
    </location>
</feature>
<gene>
    <name evidence="2" type="ORF">SFOMI_2055</name>
</gene>
<accession>A0A292ZDG1</accession>
<evidence type="ECO:0000313" key="2">
    <source>
        <dbReference type="EMBL" id="GAY21507.1"/>
    </source>
</evidence>
<evidence type="ECO:0000313" key="3">
    <source>
        <dbReference type="Proteomes" id="UP000221538"/>
    </source>
</evidence>
<organism evidence="2 3">
    <name type="scientific">Sphingobium fuliginis (strain ATCC 27551)</name>
    <dbReference type="NCBI Taxonomy" id="336203"/>
    <lineage>
        <taxon>Bacteria</taxon>
        <taxon>Pseudomonadati</taxon>
        <taxon>Pseudomonadota</taxon>
        <taxon>Alphaproteobacteria</taxon>
        <taxon>Sphingomonadales</taxon>
        <taxon>Sphingomonadaceae</taxon>
        <taxon>Sphingobium</taxon>
    </lineage>
</organism>
<reference evidence="2 3" key="1">
    <citation type="journal article" date="2013" name="Biodegradation">
        <title>Occurrence of 4-tert-butylphenol (4-t-BP) biodegradation in an aquatic sample caused by the presence of Spirodela polyrrhiza and isolation of a 4-t-BP-utilizing bacterium.</title>
        <authorList>
            <person name="Ogata Y."/>
            <person name="Toyama T."/>
            <person name="Yu N."/>
            <person name="Wang X."/>
            <person name="Sei K."/>
            <person name="Ike M."/>
        </authorList>
    </citation>
    <scope>NUCLEOTIDE SEQUENCE [LARGE SCALE GENOMIC DNA]</scope>
    <source>
        <strain evidence="2 3">OMI</strain>
    </source>
</reference>
<comment type="caution">
    <text evidence="2">The sequence shown here is derived from an EMBL/GenBank/DDBJ whole genome shotgun (WGS) entry which is preliminary data.</text>
</comment>
<protein>
    <submittedName>
        <fullName evidence="2">Uncharacterized protein</fullName>
    </submittedName>
</protein>